<feature type="signal peptide" evidence="1">
    <location>
        <begin position="1"/>
        <end position="35"/>
    </location>
</feature>
<evidence type="ECO:0000256" key="1">
    <source>
        <dbReference type="SAM" id="SignalP"/>
    </source>
</evidence>
<gene>
    <name evidence="2" type="ORF">FBZ89_106147</name>
</gene>
<sequence>MKSVMKSARVTVSAAALAVALTGGLFIAGAGTANAQVGVDLWVREAPPPPRHEVIPPPPEPGHVWVGGHWAWHDRWDWEEGHYAAPPHPHAHWVPGHWRTRPDGRHMWVEGHWR</sequence>
<keyword evidence="1" id="KW-0732">Signal</keyword>
<name>A0A560FGL3_9PROT</name>
<reference evidence="2 3" key="1">
    <citation type="submission" date="2019-06" db="EMBL/GenBank/DDBJ databases">
        <title>Genomic Encyclopedia of Type Strains, Phase IV (KMG-V): Genome sequencing to study the core and pangenomes of soil and plant-associated prokaryotes.</title>
        <authorList>
            <person name="Whitman W."/>
        </authorList>
    </citation>
    <scope>NUCLEOTIDE SEQUENCE [LARGE SCALE GENOMIC DNA]</scope>
    <source>
        <strain evidence="2 3">BR 11880</strain>
    </source>
</reference>
<dbReference type="RefSeq" id="WP_211115201.1">
    <property type="nucleotide sequence ID" value="NZ_VITN01000006.1"/>
</dbReference>
<proteinExistence type="predicted"/>
<protein>
    <submittedName>
        <fullName evidence="2">YXWGXW repeat-containing protein</fullName>
    </submittedName>
</protein>
<accession>A0A560FGL3</accession>
<evidence type="ECO:0000313" key="2">
    <source>
        <dbReference type="EMBL" id="TWB20744.1"/>
    </source>
</evidence>
<dbReference type="AlphaFoldDB" id="A0A560FGL3"/>
<dbReference type="Pfam" id="PF12779">
    <property type="entry name" value="WXXGXW"/>
    <property type="match status" value="2"/>
</dbReference>
<dbReference type="Proteomes" id="UP000319859">
    <property type="component" value="Unassembled WGS sequence"/>
</dbReference>
<feature type="chain" id="PRO_5022077152" evidence="1">
    <location>
        <begin position="36"/>
        <end position="114"/>
    </location>
</feature>
<comment type="caution">
    <text evidence="2">The sequence shown here is derived from an EMBL/GenBank/DDBJ whole genome shotgun (WGS) entry which is preliminary data.</text>
</comment>
<evidence type="ECO:0000313" key="3">
    <source>
        <dbReference type="Proteomes" id="UP000319859"/>
    </source>
</evidence>
<organism evidence="2 3">
    <name type="scientific">Nitrospirillum amazonense</name>
    <dbReference type="NCBI Taxonomy" id="28077"/>
    <lineage>
        <taxon>Bacteria</taxon>
        <taxon>Pseudomonadati</taxon>
        <taxon>Pseudomonadota</taxon>
        <taxon>Alphaproteobacteria</taxon>
        <taxon>Rhodospirillales</taxon>
        <taxon>Azospirillaceae</taxon>
        <taxon>Nitrospirillum</taxon>
    </lineage>
</organism>
<dbReference type="InterPro" id="IPR024447">
    <property type="entry name" value="YXWGXW_rpt"/>
</dbReference>
<dbReference type="EMBL" id="VITN01000006">
    <property type="protein sequence ID" value="TWB20744.1"/>
    <property type="molecule type" value="Genomic_DNA"/>
</dbReference>